<keyword evidence="2" id="KW-1185">Reference proteome</keyword>
<accession>A0ACC2X0E7</accession>
<organism evidence="1 2">
    <name type="scientific">Naganishia onofrii</name>
    <dbReference type="NCBI Taxonomy" id="1851511"/>
    <lineage>
        <taxon>Eukaryota</taxon>
        <taxon>Fungi</taxon>
        <taxon>Dikarya</taxon>
        <taxon>Basidiomycota</taxon>
        <taxon>Agaricomycotina</taxon>
        <taxon>Tremellomycetes</taxon>
        <taxon>Filobasidiales</taxon>
        <taxon>Filobasidiaceae</taxon>
        <taxon>Naganishia</taxon>
    </lineage>
</organism>
<evidence type="ECO:0000313" key="1">
    <source>
        <dbReference type="EMBL" id="KAJ9116237.1"/>
    </source>
</evidence>
<name>A0ACC2X0E7_9TREE</name>
<gene>
    <name evidence="1" type="ORF">QFC24_006828</name>
</gene>
<dbReference type="Proteomes" id="UP001234202">
    <property type="component" value="Unassembled WGS sequence"/>
</dbReference>
<proteinExistence type="predicted"/>
<dbReference type="EMBL" id="JASBWV010000039">
    <property type="protein sequence ID" value="KAJ9116237.1"/>
    <property type="molecule type" value="Genomic_DNA"/>
</dbReference>
<protein>
    <submittedName>
        <fullName evidence="1">Uncharacterized protein</fullName>
    </submittedName>
</protein>
<evidence type="ECO:0000313" key="2">
    <source>
        <dbReference type="Proteomes" id="UP001234202"/>
    </source>
</evidence>
<sequence>MSSLLKSANKRADAKAANGKSKGKGKGGLPVTDVVSAEQDMAMELDGDEGTDAEEDIAEDEEEEEEEVPSKKQKASKGKEVTKSSAAAAGGAVDRTKPRKDKVLLLSSRNTTGRMRHFMLDLQALLPHTKKDAKLDSRQSLYLLNELADLHSCNNSLFLEARRHEDLYMWLARTPNGPSVKCHVQNIHTMDELKMTGNCLKGSRGVVCFDGGWDQDEHWKLMKELITHIFSVPKTSRKLKPFIDHVLTFSLLDNKIWFRNYQIVEKDPLKPSGPPQTSLVEIGPRFVLTPIRIFEGSFGGPTVYENPEFISPAATRASIKRVQGQKYRRRQEGMSDKAERVAQQQEELGEDELARDQVFA</sequence>
<comment type="caution">
    <text evidence="1">The sequence shown here is derived from an EMBL/GenBank/DDBJ whole genome shotgun (WGS) entry which is preliminary data.</text>
</comment>
<reference evidence="1" key="1">
    <citation type="submission" date="2023-04" db="EMBL/GenBank/DDBJ databases">
        <title>Draft Genome sequencing of Naganishia species isolated from polar environments using Oxford Nanopore Technology.</title>
        <authorList>
            <person name="Leo P."/>
            <person name="Venkateswaran K."/>
        </authorList>
    </citation>
    <scope>NUCLEOTIDE SEQUENCE</scope>
    <source>
        <strain evidence="1">DBVPG 5303</strain>
    </source>
</reference>